<dbReference type="EMBL" id="CM042029">
    <property type="protein sequence ID" value="KAI3796237.1"/>
    <property type="molecule type" value="Genomic_DNA"/>
</dbReference>
<organism evidence="1 2">
    <name type="scientific">Smallanthus sonchifolius</name>
    <dbReference type="NCBI Taxonomy" id="185202"/>
    <lineage>
        <taxon>Eukaryota</taxon>
        <taxon>Viridiplantae</taxon>
        <taxon>Streptophyta</taxon>
        <taxon>Embryophyta</taxon>
        <taxon>Tracheophyta</taxon>
        <taxon>Spermatophyta</taxon>
        <taxon>Magnoliopsida</taxon>
        <taxon>eudicotyledons</taxon>
        <taxon>Gunneridae</taxon>
        <taxon>Pentapetalae</taxon>
        <taxon>asterids</taxon>
        <taxon>campanulids</taxon>
        <taxon>Asterales</taxon>
        <taxon>Asteraceae</taxon>
        <taxon>Asteroideae</taxon>
        <taxon>Heliantheae alliance</taxon>
        <taxon>Millerieae</taxon>
        <taxon>Smallanthus</taxon>
    </lineage>
</organism>
<sequence length="102" mass="11552">MEYLPFTIAWSFPVRSLAGSPSDLDYCKTFCGTEDALCDSQNGKCVCNPEITDTTPPFRINRRSLSSQCQDDNMCKKYWCHRADSYCDDGACICHPCSPRDF</sequence>
<dbReference type="Proteomes" id="UP001056120">
    <property type="component" value="Linkage Group LG12"/>
</dbReference>
<protein>
    <submittedName>
        <fullName evidence="1">Uncharacterized protein</fullName>
    </submittedName>
</protein>
<name>A0ACB9HKC9_9ASTR</name>
<proteinExistence type="predicted"/>
<reference evidence="2" key="1">
    <citation type="journal article" date="2022" name="Mol. Ecol. Resour.">
        <title>The genomes of chicory, endive, great burdock and yacon provide insights into Asteraceae palaeo-polyploidization history and plant inulin production.</title>
        <authorList>
            <person name="Fan W."/>
            <person name="Wang S."/>
            <person name="Wang H."/>
            <person name="Wang A."/>
            <person name="Jiang F."/>
            <person name="Liu H."/>
            <person name="Zhao H."/>
            <person name="Xu D."/>
            <person name="Zhang Y."/>
        </authorList>
    </citation>
    <scope>NUCLEOTIDE SEQUENCE [LARGE SCALE GENOMIC DNA]</scope>
    <source>
        <strain evidence="2">cv. Yunnan</strain>
    </source>
</reference>
<gene>
    <name evidence="1" type="ORF">L1987_38904</name>
</gene>
<evidence type="ECO:0000313" key="2">
    <source>
        <dbReference type="Proteomes" id="UP001056120"/>
    </source>
</evidence>
<keyword evidence="2" id="KW-1185">Reference proteome</keyword>
<accession>A0ACB9HKC9</accession>
<comment type="caution">
    <text evidence="1">The sequence shown here is derived from an EMBL/GenBank/DDBJ whole genome shotgun (WGS) entry which is preliminary data.</text>
</comment>
<reference evidence="1 2" key="2">
    <citation type="journal article" date="2022" name="Mol. Ecol. Resour.">
        <title>The genomes of chicory, endive, great burdock and yacon provide insights into Asteraceae paleo-polyploidization history and plant inulin production.</title>
        <authorList>
            <person name="Fan W."/>
            <person name="Wang S."/>
            <person name="Wang H."/>
            <person name="Wang A."/>
            <person name="Jiang F."/>
            <person name="Liu H."/>
            <person name="Zhao H."/>
            <person name="Xu D."/>
            <person name="Zhang Y."/>
        </authorList>
    </citation>
    <scope>NUCLEOTIDE SEQUENCE [LARGE SCALE GENOMIC DNA]</scope>
    <source>
        <strain evidence="2">cv. Yunnan</strain>
        <tissue evidence="1">Leaves</tissue>
    </source>
</reference>
<evidence type="ECO:0000313" key="1">
    <source>
        <dbReference type="EMBL" id="KAI3796237.1"/>
    </source>
</evidence>